<dbReference type="GO" id="GO:0047617">
    <property type="term" value="F:fatty acyl-CoA hydrolase activity"/>
    <property type="evidence" value="ECO:0007669"/>
    <property type="project" value="InterPro"/>
</dbReference>
<evidence type="ECO:0000256" key="7">
    <source>
        <dbReference type="ARBA" id="ARBA00022801"/>
    </source>
</evidence>
<evidence type="ECO:0000256" key="4">
    <source>
        <dbReference type="ARBA" id="ARBA00004514"/>
    </source>
</evidence>
<keyword evidence="8" id="KW-0007">Acetylation</keyword>
<evidence type="ECO:0000256" key="23">
    <source>
        <dbReference type="ARBA" id="ARBA00083956"/>
    </source>
</evidence>
<evidence type="ECO:0000256" key="10">
    <source>
        <dbReference type="ARBA" id="ARBA00023128"/>
    </source>
</evidence>
<dbReference type="AlphaFoldDB" id="A0A7R9JSF1"/>
<feature type="domain" description="Thioesterase" evidence="24">
    <location>
        <begin position="126"/>
        <end position="202"/>
    </location>
</feature>
<evidence type="ECO:0000256" key="12">
    <source>
        <dbReference type="ARBA" id="ARBA00023242"/>
    </source>
</evidence>
<dbReference type="EMBL" id="OE839785">
    <property type="protein sequence ID" value="CAD7588586.1"/>
    <property type="molecule type" value="Genomic_DNA"/>
</dbReference>
<dbReference type="FunFam" id="3.10.129.10:FF:000021">
    <property type="entry name" value="Acyl-coenzyme A thioesterase 13"/>
    <property type="match status" value="1"/>
</dbReference>
<keyword evidence="6" id="KW-0963">Cytoplasm</keyword>
<dbReference type="CDD" id="cd03443">
    <property type="entry name" value="PaaI_thioesterase"/>
    <property type="match status" value="1"/>
</dbReference>
<keyword evidence="11" id="KW-0206">Cytoskeleton</keyword>
<evidence type="ECO:0000256" key="9">
    <source>
        <dbReference type="ARBA" id="ARBA00023098"/>
    </source>
</evidence>
<dbReference type="GO" id="GO:0005739">
    <property type="term" value="C:mitochondrion"/>
    <property type="evidence" value="ECO:0007669"/>
    <property type="project" value="UniProtKB-SubCell"/>
</dbReference>
<keyword evidence="7" id="KW-0378">Hydrolase</keyword>
<dbReference type="NCBIfam" id="TIGR00369">
    <property type="entry name" value="unchar_dom_1"/>
    <property type="match status" value="1"/>
</dbReference>
<evidence type="ECO:0000259" key="24">
    <source>
        <dbReference type="Pfam" id="PF03061"/>
    </source>
</evidence>
<comment type="function">
    <text evidence="18">Catalyzes the hydrolysis of acyl-CoAs into free fatty acids and coenzyme A (CoASH), regulating their respective intracellular levels. Has acyl-CoA thioesterase activity towards medium (C12) and long-chain (C18) fatty acyl-CoA substrates. Can also hydrolyze 3-hydroxyphenylacetyl-CoA and 3,4-dihydroxyphenylacetyl-CoA (in vitro). May play a role in controlling adaptive thermogenesis.</text>
</comment>
<sequence length="213" mass="23140">MADRCDKNTTYPLPFYCTTAPKYIHSIKEQGCYGPVTETRNKVTLDQFQRCLTERLGTSLLRTCYSVYLIRGAVTKRNSSFRLSGTGCECDVRGAVTKEQVVEVLSAGDGRCLAQMVVAEEHQNTFGTLHGGFTATVVDEVSTLALMTTGSGHPGVSVDLNVSYMKAANIGDKILIDAKTLKAGKRLAFLEVEIKKESGELIAKGSHTKFVSS</sequence>
<evidence type="ECO:0000256" key="21">
    <source>
        <dbReference type="ARBA" id="ARBA00075657"/>
    </source>
</evidence>
<gene>
    <name evidence="25" type="ORF">TGEB3V08_LOCUS2631</name>
</gene>
<evidence type="ECO:0000256" key="16">
    <source>
        <dbReference type="ARBA" id="ARBA00050199"/>
    </source>
</evidence>
<dbReference type="GO" id="GO:0006629">
    <property type="term" value="P:lipid metabolic process"/>
    <property type="evidence" value="ECO:0007669"/>
    <property type="project" value="UniProtKB-KW"/>
</dbReference>
<evidence type="ECO:0000256" key="5">
    <source>
        <dbReference type="ARBA" id="ARBA00008324"/>
    </source>
</evidence>
<keyword evidence="12" id="KW-0539">Nucleus</keyword>
<dbReference type="PANTHER" id="PTHR21660">
    <property type="entry name" value="THIOESTERASE SUPERFAMILY MEMBER-RELATED"/>
    <property type="match status" value="1"/>
</dbReference>
<dbReference type="InterPro" id="IPR029069">
    <property type="entry name" value="HotDog_dom_sf"/>
</dbReference>
<organism evidence="25">
    <name type="scientific">Timema genevievae</name>
    <name type="common">Walking stick</name>
    <dbReference type="NCBI Taxonomy" id="629358"/>
    <lineage>
        <taxon>Eukaryota</taxon>
        <taxon>Metazoa</taxon>
        <taxon>Ecdysozoa</taxon>
        <taxon>Arthropoda</taxon>
        <taxon>Hexapoda</taxon>
        <taxon>Insecta</taxon>
        <taxon>Pterygota</taxon>
        <taxon>Neoptera</taxon>
        <taxon>Polyneoptera</taxon>
        <taxon>Phasmatodea</taxon>
        <taxon>Timematodea</taxon>
        <taxon>Timematoidea</taxon>
        <taxon>Timematidae</taxon>
        <taxon>Timema</taxon>
    </lineage>
</organism>
<comment type="catalytic activity">
    <reaction evidence="13">
        <text>octanoyl-CoA + H2O = octanoate + CoA + H(+)</text>
        <dbReference type="Rhea" id="RHEA:30143"/>
        <dbReference type="ChEBI" id="CHEBI:15377"/>
        <dbReference type="ChEBI" id="CHEBI:15378"/>
        <dbReference type="ChEBI" id="CHEBI:25646"/>
        <dbReference type="ChEBI" id="CHEBI:57287"/>
        <dbReference type="ChEBI" id="CHEBI:57386"/>
    </reaction>
    <physiologicalReaction direction="left-to-right" evidence="13">
        <dbReference type="Rhea" id="RHEA:30144"/>
    </physiologicalReaction>
</comment>
<evidence type="ECO:0000256" key="11">
    <source>
        <dbReference type="ARBA" id="ARBA00023212"/>
    </source>
</evidence>
<dbReference type="GO" id="GO:0005634">
    <property type="term" value="C:nucleus"/>
    <property type="evidence" value="ECO:0007669"/>
    <property type="project" value="UniProtKB-SubCell"/>
</dbReference>
<evidence type="ECO:0000256" key="20">
    <source>
        <dbReference type="ARBA" id="ARBA00067273"/>
    </source>
</evidence>
<evidence type="ECO:0000313" key="25">
    <source>
        <dbReference type="EMBL" id="CAD7588586.1"/>
    </source>
</evidence>
<comment type="catalytic activity">
    <reaction evidence="15">
        <text>dodecanoyl-CoA + H2O = dodecanoate + CoA + H(+)</text>
        <dbReference type="Rhea" id="RHEA:30135"/>
        <dbReference type="ChEBI" id="CHEBI:15377"/>
        <dbReference type="ChEBI" id="CHEBI:15378"/>
        <dbReference type="ChEBI" id="CHEBI:18262"/>
        <dbReference type="ChEBI" id="CHEBI:57287"/>
        <dbReference type="ChEBI" id="CHEBI:57375"/>
    </reaction>
    <physiologicalReaction direction="left-to-right" evidence="15">
        <dbReference type="Rhea" id="RHEA:30136"/>
    </physiologicalReaction>
</comment>
<evidence type="ECO:0000256" key="6">
    <source>
        <dbReference type="ARBA" id="ARBA00022490"/>
    </source>
</evidence>
<dbReference type="GO" id="GO:0005819">
    <property type="term" value="C:spindle"/>
    <property type="evidence" value="ECO:0007669"/>
    <property type="project" value="UniProtKB-SubCell"/>
</dbReference>
<evidence type="ECO:0000256" key="19">
    <source>
        <dbReference type="ARBA" id="ARBA00064709"/>
    </source>
</evidence>
<evidence type="ECO:0000256" key="13">
    <source>
        <dbReference type="ARBA" id="ARBA00047588"/>
    </source>
</evidence>
<evidence type="ECO:0000256" key="8">
    <source>
        <dbReference type="ARBA" id="ARBA00022990"/>
    </source>
</evidence>
<evidence type="ECO:0000256" key="17">
    <source>
        <dbReference type="ARBA" id="ARBA00052976"/>
    </source>
</evidence>
<comment type="subcellular location">
    <subcellularLocation>
        <location evidence="3">Cytoplasm</location>
        <location evidence="3">Cytoskeleton</location>
        <location evidence="3">Spindle</location>
    </subcellularLocation>
    <subcellularLocation>
        <location evidence="4">Cytoplasm</location>
        <location evidence="4">Cytosol</location>
    </subcellularLocation>
    <subcellularLocation>
        <location evidence="2">Mitochondrion</location>
    </subcellularLocation>
    <subcellularLocation>
        <location evidence="1">Nucleus</location>
    </subcellularLocation>
</comment>
<dbReference type="InterPro" id="IPR006683">
    <property type="entry name" value="Thioestr_dom"/>
</dbReference>
<comment type="catalytic activity">
    <reaction evidence="14">
        <text>decanoyl-CoA + H2O = decanoate + CoA + H(+)</text>
        <dbReference type="Rhea" id="RHEA:40059"/>
        <dbReference type="ChEBI" id="CHEBI:15377"/>
        <dbReference type="ChEBI" id="CHEBI:15378"/>
        <dbReference type="ChEBI" id="CHEBI:27689"/>
        <dbReference type="ChEBI" id="CHEBI:57287"/>
        <dbReference type="ChEBI" id="CHEBI:61430"/>
    </reaction>
    <physiologicalReaction direction="left-to-right" evidence="14">
        <dbReference type="Rhea" id="RHEA:40060"/>
    </physiologicalReaction>
</comment>
<dbReference type="PANTHER" id="PTHR21660:SF1">
    <property type="entry name" value="ACYL-COENZYME A THIOESTERASE 13"/>
    <property type="match status" value="1"/>
</dbReference>
<accession>A0A7R9JSF1</accession>
<dbReference type="InterPro" id="IPR003736">
    <property type="entry name" value="PAAI_dom"/>
</dbReference>
<reference evidence="25" key="1">
    <citation type="submission" date="2020-11" db="EMBL/GenBank/DDBJ databases">
        <authorList>
            <person name="Tran Van P."/>
        </authorList>
    </citation>
    <scope>NUCLEOTIDE SEQUENCE</scope>
</reference>
<comment type="catalytic activity">
    <reaction evidence="17">
        <text>a fatty acyl-CoA + H2O = a fatty acid + CoA + H(+)</text>
        <dbReference type="Rhea" id="RHEA:16781"/>
        <dbReference type="ChEBI" id="CHEBI:15377"/>
        <dbReference type="ChEBI" id="CHEBI:15378"/>
        <dbReference type="ChEBI" id="CHEBI:28868"/>
        <dbReference type="ChEBI" id="CHEBI:57287"/>
        <dbReference type="ChEBI" id="CHEBI:77636"/>
    </reaction>
    <physiologicalReaction direction="left-to-right" evidence="17">
        <dbReference type="Rhea" id="RHEA:16782"/>
    </physiologicalReaction>
</comment>
<name>A0A7R9JSF1_TIMGE</name>
<keyword evidence="9" id="KW-0443">Lipid metabolism</keyword>
<evidence type="ECO:0000256" key="1">
    <source>
        <dbReference type="ARBA" id="ARBA00004123"/>
    </source>
</evidence>
<evidence type="ECO:0000256" key="15">
    <source>
        <dbReference type="ARBA" id="ARBA00048074"/>
    </source>
</evidence>
<keyword evidence="10" id="KW-0496">Mitochondrion</keyword>
<evidence type="ECO:0000256" key="18">
    <source>
        <dbReference type="ARBA" id="ARBA00058205"/>
    </source>
</evidence>
<dbReference type="Pfam" id="PF03061">
    <property type="entry name" value="4HBT"/>
    <property type="match status" value="1"/>
</dbReference>
<evidence type="ECO:0000256" key="22">
    <source>
        <dbReference type="ARBA" id="ARBA00081533"/>
    </source>
</evidence>
<proteinExistence type="inferred from homology"/>
<dbReference type="Gene3D" id="3.10.129.10">
    <property type="entry name" value="Hotdog Thioesterase"/>
    <property type="match status" value="1"/>
</dbReference>
<comment type="similarity">
    <text evidence="5">Belongs to the thioesterase PaaI family.</text>
</comment>
<evidence type="ECO:0000256" key="14">
    <source>
        <dbReference type="ARBA" id="ARBA00047969"/>
    </source>
</evidence>
<comment type="subunit">
    <text evidence="19">Homotetramer. Interacts with PCTP.</text>
</comment>
<dbReference type="SUPFAM" id="SSF54637">
    <property type="entry name" value="Thioesterase/thiol ester dehydrase-isomerase"/>
    <property type="match status" value="1"/>
</dbReference>
<evidence type="ECO:0000256" key="2">
    <source>
        <dbReference type="ARBA" id="ARBA00004173"/>
    </source>
</evidence>
<comment type="catalytic activity">
    <reaction evidence="16">
        <text>hexanoyl-CoA + H2O = hexanoate + CoA + H(+)</text>
        <dbReference type="Rhea" id="RHEA:40115"/>
        <dbReference type="ChEBI" id="CHEBI:15377"/>
        <dbReference type="ChEBI" id="CHEBI:15378"/>
        <dbReference type="ChEBI" id="CHEBI:17120"/>
        <dbReference type="ChEBI" id="CHEBI:57287"/>
        <dbReference type="ChEBI" id="CHEBI:62620"/>
    </reaction>
    <physiologicalReaction direction="left-to-right" evidence="16">
        <dbReference type="Rhea" id="RHEA:40116"/>
    </physiologicalReaction>
</comment>
<dbReference type="GO" id="GO:0005829">
    <property type="term" value="C:cytosol"/>
    <property type="evidence" value="ECO:0007669"/>
    <property type="project" value="UniProtKB-SubCell"/>
</dbReference>
<dbReference type="InterPro" id="IPR039298">
    <property type="entry name" value="ACOT13"/>
</dbReference>
<evidence type="ECO:0000256" key="3">
    <source>
        <dbReference type="ARBA" id="ARBA00004186"/>
    </source>
</evidence>
<protein>
    <recommendedName>
        <fullName evidence="20">Acyl-coenzyme A thioesterase 13</fullName>
    </recommendedName>
    <alternativeName>
        <fullName evidence="22">Hotdog-fold thioesterase superfamily member 2</fullName>
    </alternativeName>
    <alternativeName>
        <fullName evidence="21">Palmitoyl-CoA hydrolase</fullName>
    </alternativeName>
    <alternativeName>
        <fullName evidence="23">Thioesterase superfamily member 2</fullName>
    </alternativeName>
</protein>